<evidence type="ECO:0000313" key="4">
    <source>
        <dbReference type="Proteomes" id="UP000030826"/>
    </source>
</evidence>
<dbReference type="EMBL" id="JRFJ01000001">
    <property type="protein sequence ID" value="KHJ55804.1"/>
    <property type="molecule type" value="Genomic_DNA"/>
</dbReference>
<name>A0A0B1Q5Y2_9HYPH</name>
<dbReference type="Gene3D" id="3.40.190.150">
    <property type="entry name" value="Bordetella uptake gene, domain 1"/>
    <property type="match status" value="1"/>
</dbReference>
<dbReference type="SUPFAM" id="SSF53850">
    <property type="entry name" value="Periplasmic binding protein-like II"/>
    <property type="match status" value="1"/>
</dbReference>
<organism evidence="3 4">
    <name type="scientific">Aureimonas altamirensis</name>
    <dbReference type="NCBI Taxonomy" id="370622"/>
    <lineage>
        <taxon>Bacteria</taxon>
        <taxon>Pseudomonadati</taxon>
        <taxon>Pseudomonadota</taxon>
        <taxon>Alphaproteobacteria</taxon>
        <taxon>Hyphomicrobiales</taxon>
        <taxon>Aurantimonadaceae</taxon>
        <taxon>Aureimonas</taxon>
    </lineage>
</organism>
<dbReference type="OrthoDB" id="9780943at2"/>
<evidence type="ECO:0000256" key="1">
    <source>
        <dbReference type="ARBA" id="ARBA00006987"/>
    </source>
</evidence>
<dbReference type="PANTHER" id="PTHR42928">
    <property type="entry name" value="TRICARBOXYLATE-BINDING PROTEIN"/>
    <property type="match status" value="1"/>
</dbReference>
<reference evidence="3 4" key="1">
    <citation type="submission" date="2014-09" db="EMBL/GenBank/DDBJ databases">
        <title>Isolation and characterization of Aurantimonas altamirensis ON-56566 from clinical sample following a dog bite.</title>
        <authorList>
            <person name="Eshaghi A."/>
            <person name="Li A."/>
            <person name="Shahinas D."/>
            <person name="Bahn P."/>
            <person name="Kus J.V."/>
            <person name="Patel S.N."/>
        </authorList>
    </citation>
    <scope>NUCLEOTIDE SEQUENCE [LARGE SCALE GENOMIC DNA]</scope>
    <source>
        <strain evidence="3 4">ON-56566</strain>
    </source>
</reference>
<dbReference type="RefSeq" id="WP_039188852.1">
    <property type="nucleotide sequence ID" value="NZ_JRFJ01000001.1"/>
</dbReference>
<evidence type="ECO:0000256" key="2">
    <source>
        <dbReference type="SAM" id="SignalP"/>
    </source>
</evidence>
<dbReference type="InterPro" id="IPR042100">
    <property type="entry name" value="Bug_dom1"/>
</dbReference>
<dbReference type="PIRSF" id="PIRSF017082">
    <property type="entry name" value="YflP"/>
    <property type="match status" value="1"/>
</dbReference>
<dbReference type="Proteomes" id="UP000030826">
    <property type="component" value="Unassembled WGS sequence"/>
</dbReference>
<dbReference type="Gene3D" id="3.40.190.10">
    <property type="entry name" value="Periplasmic binding protein-like II"/>
    <property type="match status" value="1"/>
</dbReference>
<comment type="caution">
    <text evidence="3">The sequence shown here is derived from an EMBL/GenBank/DDBJ whole genome shotgun (WGS) entry which is preliminary data.</text>
</comment>
<sequence>MIRSTLLAATLLALAPAIPASAFEPRNPECIAPAAPGGGFDLTCRITSQQLNQLGIVEPTIRTTNMPGGIGAVAYNTIQANRADDPNVIIAVSTGSWVNLAQGKFGRFTENDVRWLGAVGADYGVLAVRKDSRFQTLEDFVAALKEDAGSVPIGAGGTVGSQDWMKPALVARAAGVDPRKMRYLSYEGGGEALAALLGGTIEVLPGDASEILGQLEAGEVRVLATFSAERLPGAFADVPTAKETGYDVEWPIVRGFYAPPRISDEEYAYWVDALTKLNANPEWQKVRGEQGLFEYDLVGADFDAFAKERTAAFRKLASEVGLPTSGN</sequence>
<dbReference type="Pfam" id="PF03401">
    <property type="entry name" value="TctC"/>
    <property type="match status" value="1"/>
</dbReference>
<dbReference type="InterPro" id="IPR005064">
    <property type="entry name" value="BUG"/>
</dbReference>
<feature type="signal peptide" evidence="2">
    <location>
        <begin position="1"/>
        <end position="22"/>
    </location>
</feature>
<dbReference type="PANTHER" id="PTHR42928:SF3">
    <property type="entry name" value="UPF0065 PROTEIN YFLP"/>
    <property type="match status" value="1"/>
</dbReference>
<dbReference type="AlphaFoldDB" id="A0A0B1Q5Y2"/>
<protein>
    <submittedName>
        <fullName evidence="3">Tricarboxylic transport membrane protein</fullName>
    </submittedName>
</protein>
<dbReference type="CDD" id="cd07012">
    <property type="entry name" value="PBP2_Bug_TTT"/>
    <property type="match status" value="1"/>
</dbReference>
<comment type="similarity">
    <text evidence="1">Belongs to the UPF0065 (bug) family.</text>
</comment>
<feature type="chain" id="PRO_5002060275" evidence="2">
    <location>
        <begin position="23"/>
        <end position="327"/>
    </location>
</feature>
<evidence type="ECO:0000313" key="3">
    <source>
        <dbReference type="EMBL" id="KHJ55804.1"/>
    </source>
</evidence>
<dbReference type="STRING" id="370622.LA66_04020"/>
<keyword evidence="2" id="KW-0732">Signal</keyword>
<accession>A0A0B1Q5Y2</accession>
<proteinExistence type="inferred from homology"/>
<gene>
    <name evidence="3" type="ORF">LA66_04020</name>
</gene>